<sequence length="101" mass="11249">MVLGTLCQQLLYPTWSDNSALTSDGDKPTGIMTFCHLPRAKVAFQIDVTYHLIGTKVVDPNILTCIGRVWRSFLYAWSVSLEDGGAKVPEPNLQVVEEDEH</sequence>
<organism evidence="1 2">
    <name type="scientific">Sesamum alatum</name>
    <dbReference type="NCBI Taxonomy" id="300844"/>
    <lineage>
        <taxon>Eukaryota</taxon>
        <taxon>Viridiplantae</taxon>
        <taxon>Streptophyta</taxon>
        <taxon>Embryophyta</taxon>
        <taxon>Tracheophyta</taxon>
        <taxon>Spermatophyta</taxon>
        <taxon>Magnoliopsida</taxon>
        <taxon>eudicotyledons</taxon>
        <taxon>Gunneridae</taxon>
        <taxon>Pentapetalae</taxon>
        <taxon>asterids</taxon>
        <taxon>lamiids</taxon>
        <taxon>Lamiales</taxon>
        <taxon>Pedaliaceae</taxon>
        <taxon>Sesamum</taxon>
    </lineage>
</organism>
<evidence type="ECO:0000313" key="1">
    <source>
        <dbReference type="EMBL" id="KAK4439514.1"/>
    </source>
</evidence>
<dbReference type="Proteomes" id="UP001293254">
    <property type="component" value="Unassembled WGS sequence"/>
</dbReference>
<reference evidence="1" key="2">
    <citation type="journal article" date="2024" name="Plant">
        <title>Genomic evolution and insights into agronomic trait innovations of Sesamum species.</title>
        <authorList>
            <person name="Miao H."/>
            <person name="Wang L."/>
            <person name="Qu L."/>
            <person name="Liu H."/>
            <person name="Sun Y."/>
            <person name="Le M."/>
            <person name="Wang Q."/>
            <person name="Wei S."/>
            <person name="Zheng Y."/>
            <person name="Lin W."/>
            <person name="Duan Y."/>
            <person name="Cao H."/>
            <person name="Xiong S."/>
            <person name="Wang X."/>
            <person name="Wei L."/>
            <person name="Li C."/>
            <person name="Ma Q."/>
            <person name="Ju M."/>
            <person name="Zhao R."/>
            <person name="Li G."/>
            <person name="Mu C."/>
            <person name="Tian Q."/>
            <person name="Mei H."/>
            <person name="Zhang T."/>
            <person name="Gao T."/>
            <person name="Zhang H."/>
        </authorList>
    </citation>
    <scope>NUCLEOTIDE SEQUENCE</scope>
    <source>
        <strain evidence="1">3651</strain>
    </source>
</reference>
<proteinExistence type="predicted"/>
<name>A0AAE1YZT3_9LAMI</name>
<evidence type="ECO:0000313" key="2">
    <source>
        <dbReference type="Proteomes" id="UP001293254"/>
    </source>
</evidence>
<accession>A0AAE1YZT3</accession>
<gene>
    <name evidence="1" type="ORF">Salat_0286300</name>
</gene>
<keyword evidence="2" id="KW-1185">Reference proteome</keyword>
<protein>
    <submittedName>
        <fullName evidence="1">Uncharacterized protein</fullName>
    </submittedName>
</protein>
<dbReference type="EMBL" id="JACGWO010000001">
    <property type="protein sequence ID" value="KAK4439514.1"/>
    <property type="molecule type" value="Genomic_DNA"/>
</dbReference>
<reference evidence="1" key="1">
    <citation type="submission" date="2020-06" db="EMBL/GenBank/DDBJ databases">
        <authorList>
            <person name="Li T."/>
            <person name="Hu X."/>
            <person name="Zhang T."/>
            <person name="Song X."/>
            <person name="Zhang H."/>
            <person name="Dai N."/>
            <person name="Sheng W."/>
            <person name="Hou X."/>
            <person name="Wei L."/>
        </authorList>
    </citation>
    <scope>NUCLEOTIDE SEQUENCE</scope>
    <source>
        <strain evidence="1">3651</strain>
        <tissue evidence="1">Leaf</tissue>
    </source>
</reference>
<dbReference type="AlphaFoldDB" id="A0AAE1YZT3"/>
<comment type="caution">
    <text evidence="1">The sequence shown here is derived from an EMBL/GenBank/DDBJ whole genome shotgun (WGS) entry which is preliminary data.</text>
</comment>